<name>A0A0D3FDI8_9ORYZ</name>
<feature type="transmembrane region" description="Helical" evidence="9">
    <location>
        <begin position="20"/>
        <end position="49"/>
    </location>
</feature>
<dbReference type="InterPro" id="IPR005828">
    <property type="entry name" value="MFS_sugar_transport-like"/>
</dbReference>
<dbReference type="InterPro" id="IPR020846">
    <property type="entry name" value="MFS_dom"/>
</dbReference>
<dbReference type="AlphaFoldDB" id="A0A0D3FDI8"/>
<evidence type="ECO:0000313" key="11">
    <source>
        <dbReference type="EnsemblPlants" id="OBART03G02870.1"/>
    </source>
</evidence>
<evidence type="ECO:0000259" key="10">
    <source>
        <dbReference type="PROSITE" id="PS50850"/>
    </source>
</evidence>
<evidence type="ECO:0000313" key="12">
    <source>
        <dbReference type="Proteomes" id="UP000026960"/>
    </source>
</evidence>
<keyword evidence="2" id="KW-0813">Transport</keyword>
<feature type="transmembrane region" description="Helical" evidence="9">
    <location>
        <begin position="69"/>
        <end position="88"/>
    </location>
</feature>
<feature type="transmembrane region" description="Helical" evidence="9">
    <location>
        <begin position="100"/>
        <end position="119"/>
    </location>
</feature>
<proteinExistence type="inferred from homology"/>
<evidence type="ECO:0000256" key="2">
    <source>
        <dbReference type="ARBA" id="ARBA00022592"/>
    </source>
</evidence>
<feature type="transmembrane region" description="Helical" evidence="9">
    <location>
        <begin position="380"/>
        <end position="397"/>
    </location>
</feature>
<dbReference type="GO" id="GO:0006817">
    <property type="term" value="P:phosphate ion transport"/>
    <property type="evidence" value="ECO:0007669"/>
    <property type="project" value="UniProtKB-KW"/>
</dbReference>
<feature type="transmembrane region" description="Helical" evidence="9">
    <location>
        <begin position="349"/>
        <end position="368"/>
    </location>
</feature>
<dbReference type="SUPFAM" id="SSF103473">
    <property type="entry name" value="MFS general substrate transporter"/>
    <property type="match status" value="1"/>
</dbReference>
<evidence type="ECO:0000256" key="6">
    <source>
        <dbReference type="ARBA" id="ARBA00023136"/>
    </source>
</evidence>
<dbReference type="Gene3D" id="1.20.1250.20">
    <property type="entry name" value="MFS general substrate transporter like domains"/>
    <property type="match status" value="3"/>
</dbReference>
<dbReference type="CDD" id="cd17364">
    <property type="entry name" value="MFS_PhT"/>
    <property type="match status" value="1"/>
</dbReference>
<evidence type="ECO:0000256" key="8">
    <source>
        <dbReference type="ARBA" id="ARBA00044504"/>
    </source>
</evidence>
<keyword evidence="4" id="KW-0769">Symport</keyword>
<reference evidence="11" key="1">
    <citation type="journal article" date="2009" name="Rice">
        <title>De Novo Next Generation Sequencing of Plant Genomes.</title>
        <authorList>
            <person name="Rounsley S."/>
            <person name="Marri P.R."/>
            <person name="Yu Y."/>
            <person name="He R."/>
            <person name="Sisneros N."/>
            <person name="Goicoechea J.L."/>
            <person name="Lee S.J."/>
            <person name="Angelova A."/>
            <person name="Kudrna D."/>
            <person name="Luo M."/>
            <person name="Affourtit J."/>
            <person name="Desany B."/>
            <person name="Knight J."/>
            <person name="Niazi F."/>
            <person name="Egholm M."/>
            <person name="Wing R.A."/>
        </authorList>
    </citation>
    <scope>NUCLEOTIDE SEQUENCE [LARGE SCALE GENOMIC DNA]</scope>
    <source>
        <strain evidence="11">cv. IRGC 105608</strain>
    </source>
</reference>
<dbReference type="Proteomes" id="UP000026960">
    <property type="component" value="Chromosome 3"/>
</dbReference>
<dbReference type="PaxDb" id="65489-OBART03G02870.1"/>
<comment type="subcellular location">
    <subcellularLocation>
        <location evidence="1">Membrane</location>
        <topology evidence="1">Multi-pass membrane protein</topology>
    </subcellularLocation>
</comment>
<dbReference type="Gramene" id="OBART03G02870.1">
    <property type="protein sequence ID" value="OBART03G02870.1"/>
    <property type="gene ID" value="OBART03G02870"/>
</dbReference>
<dbReference type="EnsemblPlants" id="OBART03G02870.1">
    <property type="protein sequence ID" value="OBART03G02870.1"/>
    <property type="gene ID" value="OBART03G02870"/>
</dbReference>
<evidence type="ECO:0000256" key="1">
    <source>
        <dbReference type="ARBA" id="ARBA00004141"/>
    </source>
</evidence>
<protein>
    <recommendedName>
        <fullName evidence="7">H(+)/Pi cotransporter</fullName>
    </recommendedName>
</protein>
<dbReference type="STRING" id="65489.A0A0D3FDI8"/>
<keyword evidence="5 9" id="KW-1133">Transmembrane helix</keyword>
<feature type="transmembrane region" description="Helical" evidence="9">
    <location>
        <begin position="447"/>
        <end position="465"/>
    </location>
</feature>
<keyword evidence="12" id="KW-1185">Reference proteome</keyword>
<evidence type="ECO:0000256" key="9">
    <source>
        <dbReference type="SAM" id="Phobius"/>
    </source>
</evidence>
<reference evidence="11" key="2">
    <citation type="submission" date="2015-03" db="UniProtKB">
        <authorList>
            <consortium name="EnsemblPlants"/>
        </authorList>
    </citation>
    <scope>IDENTIFICATION</scope>
</reference>
<dbReference type="PROSITE" id="PS50850">
    <property type="entry name" value="MFS"/>
    <property type="match status" value="1"/>
</dbReference>
<evidence type="ECO:0000256" key="7">
    <source>
        <dbReference type="ARBA" id="ARBA00032043"/>
    </source>
</evidence>
<feature type="transmembrane region" description="Helical" evidence="9">
    <location>
        <begin position="326"/>
        <end position="343"/>
    </location>
</feature>
<feature type="domain" description="Major facilitator superfamily (MFS) profile" evidence="10">
    <location>
        <begin position="24"/>
        <end position="469"/>
    </location>
</feature>
<organism evidence="11">
    <name type="scientific">Oryza barthii</name>
    <dbReference type="NCBI Taxonomy" id="65489"/>
    <lineage>
        <taxon>Eukaryota</taxon>
        <taxon>Viridiplantae</taxon>
        <taxon>Streptophyta</taxon>
        <taxon>Embryophyta</taxon>
        <taxon>Tracheophyta</taxon>
        <taxon>Spermatophyta</taxon>
        <taxon>Magnoliopsida</taxon>
        <taxon>Liliopsida</taxon>
        <taxon>Poales</taxon>
        <taxon>Poaceae</taxon>
        <taxon>BOP clade</taxon>
        <taxon>Oryzoideae</taxon>
        <taxon>Oryzeae</taxon>
        <taxon>Oryzinae</taxon>
        <taxon>Oryza</taxon>
    </lineage>
</organism>
<evidence type="ECO:0000256" key="5">
    <source>
        <dbReference type="ARBA" id="ARBA00022989"/>
    </source>
</evidence>
<sequence length="484" mass="52340">MAGDQMHVLSALDSAKTQWYHFTAIVIAGMGFFTDAYDLFCISLVTKLIGRVYYTADGASKPGSLPPNVSAAVNGVAFVGTLTGQLFFGWLGDRVGRKSVYGMTLLLMIICSVASGLSFGDTPTSVMATLCFFRFWLGFGIGGDYPLSATIMSEYANKRTRGAFIAAVFAMQGFGILAGGAVAIGITVWRLILMFGALPAALTFYWRMRMPETARYTAIVAKNAERAAADMSKVLQVKITAEQAEMASPVDKPFTSKPFGLFSGEFARRHGFHLLGTTSTWLLLDIAYYSQNLFQKDIFSAIGWIPEAKTMSALDELYHIARAQTLIALCGTVPGYWFTVALIDVVGRFKIQAAGFFMMTAFMLALAVPYDHWTAAGNQIGFVVLYALTFFFSNFGPNATTFIAARDVPRDIGGVGSFGFLYLAQSPDPAKAAAHGYPPGIGVRNSLFALAGCSLLGFLLTFLVPEPKGKSLEEMSRENEVGQP</sequence>
<feature type="transmembrane region" description="Helical" evidence="9">
    <location>
        <begin position="163"/>
        <end position="182"/>
    </location>
</feature>
<evidence type="ECO:0000256" key="3">
    <source>
        <dbReference type="ARBA" id="ARBA00022692"/>
    </source>
</evidence>
<dbReference type="GO" id="GO:0016020">
    <property type="term" value="C:membrane"/>
    <property type="evidence" value="ECO:0007669"/>
    <property type="project" value="UniProtKB-SubCell"/>
</dbReference>
<keyword evidence="6 9" id="KW-0472">Membrane</keyword>
<dbReference type="eggNOG" id="KOG0252">
    <property type="taxonomic scope" value="Eukaryota"/>
</dbReference>
<accession>A0A0D3FDI8</accession>
<feature type="transmembrane region" description="Helical" evidence="9">
    <location>
        <begin position="188"/>
        <end position="206"/>
    </location>
</feature>
<dbReference type="PANTHER" id="PTHR24064">
    <property type="entry name" value="SOLUTE CARRIER FAMILY 22 MEMBER"/>
    <property type="match status" value="1"/>
</dbReference>
<keyword evidence="3 9" id="KW-0812">Transmembrane</keyword>
<keyword evidence="2" id="KW-0592">Phosphate transport</keyword>
<dbReference type="HOGENOM" id="CLU_001265_46_14_1"/>
<dbReference type="InterPro" id="IPR036259">
    <property type="entry name" value="MFS_trans_sf"/>
</dbReference>
<dbReference type="GO" id="GO:0015293">
    <property type="term" value="F:symporter activity"/>
    <property type="evidence" value="ECO:0007669"/>
    <property type="project" value="UniProtKB-KW"/>
</dbReference>
<dbReference type="Pfam" id="PF00083">
    <property type="entry name" value="Sugar_tr"/>
    <property type="match status" value="1"/>
</dbReference>
<comment type="similarity">
    <text evidence="8">Belongs to the major facilitator superfamily. Phosphate:H(+) symporter (TC 2.A.1.9) family.</text>
</comment>
<evidence type="ECO:0000256" key="4">
    <source>
        <dbReference type="ARBA" id="ARBA00022847"/>
    </source>
</evidence>